<sequence length="290" mass="31281">MNEVPHGVGRTALATAWIRAGESERPDRLFDDWLAPAFVAAAGDALPLIPPDAGGRLGALAEMMNAYLVVRTRFFDDELLAAAEAGVRQMVLLAAGLDSRAFRLPWPAGTRLFEVDRPDMLAFKERVLAAGGTGPRCERHAVSADLTEDWADEILDAGFRPAEPTAWLAEGIVVYLSAEEAERLLTDVTRLSAPGSRLALEDAKGLAEEMVEEARNVPPLGEFADLWKGGLEGASPAWLGDHGWRGREIDSTTVAIELRRPIPAEMPVAGYFVTAQRAVDERAEGELTAG</sequence>
<dbReference type="EC" id="2.1.1.-" evidence="6"/>
<evidence type="ECO:0000256" key="3">
    <source>
        <dbReference type="ARBA" id="ARBA00022603"/>
    </source>
</evidence>
<dbReference type="SUPFAM" id="SSF53335">
    <property type="entry name" value="S-adenosyl-L-methionine-dependent methyltransferases"/>
    <property type="match status" value="1"/>
</dbReference>
<dbReference type="InterPro" id="IPR011610">
    <property type="entry name" value="SAM_mthyl_Trfase_ML2640-like"/>
</dbReference>
<organism evidence="7 8">
    <name type="scientific">Parafrankia soli</name>
    <dbReference type="NCBI Taxonomy" id="2599596"/>
    <lineage>
        <taxon>Bacteria</taxon>
        <taxon>Bacillati</taxon>
        <taxon>Actinomycetota</taxon>
        <taxon>Actinomycetes</taxon>
        <taxon>Frankiales</taxon>
        <taxon>Frankiaceae</taxon>
        <taxon>Parafrankia</taxon>
    </lineage>
</organism>
<evidence type="ECO:0000256" key="5">
    <source>
        <dbReference type="ARBA" id="ARBA00022691"/>
    </source>
</evidence>
<comment type="function">
    <text evidence="1 6">Exhibits S-adenosyl-L-methionine-dependent methyltransferase activity.</text>
</comment>
<proteinExistence type="inferred from homology"/>
<dbReference type="AlphaFoldDB" id="A0A1S1Q7U3"/>
<evidence type="ECO:0000256" key="1">
    <source>
        <dbReference type="ARBA" id="ARBA00003907"/>
    </source>
</evidence>
<dbReference type="Pfam" id="PF04072">
    <property type="entry name" value="LCM"/>
    <property type="match status" value="1"/>
</dbReference>
<dbReference type="InterPro" id="IPR007213">
    <property type="entry name" value="Ppm1/Ppm2/Tcmp"/>
</dbReference>
<evidence type="ECO:0000313" key="7">
    <source>
        <dbReference type="EMBL" id="OHV28264.1"/>
    </source>
</evidence>
<evidence type="ECO:0000313" key="8">
    <source>
        <dbReference type="Proteomes" id="UP000179769"/>
    </source>
</evidence>
<dbReference type="PANTHER" id="PTHR43619:SF2">
    <property type="entry name" value="S-ADENOSYL-L-METHIONINE-DEPENDENT METHYLTRANSFERASES SUPERFAMILY PROTEIN"/>
    <property type="match status" value="1"/>
</dbReference>
<dbReference type="NCBIfam" id="TIGR00027">
    <property type="entry name" value="mthyl_TIGR00027"/>
    <property type="match status" value="1"/>
</dbReference>
<dbReference type="InterPro" id="IPR029063">
    <property type="entry name" value="SAM-dependent_MTases_sf"/>
</dbReference>
<reference evidence="8" key="1">
    <citation type="submission" date="2016-07" db="EMBL/GenBank/DDBJ databases">
        <title>Frankia sp. NRRL B-16219 Genome sequencing.</title>
        <authorList>
            <person name="Ghodhbane-Gtari F."/>
            <person name="Swanson E."/>
            <person name="Gueddou A."/>
            <person name="Louati M."/>
            <person name="Nouioui I."/>
            <person name="Hezbri K."/>
            <person name="Abebe-Akele F."/>
            <person name="Simpson S."/>
            <person name="Morris K."/>
            <person name="Thomas K."/>
            <person name="Gtari M."/>
            <person name="Tisa L.S."/>
        </authorList>
    </citation>
    <scope>NUCLEOTIDE SEQUENCE [LARGE SCALE GENOMIC DNA]</scope>
    <source>
        <strain evidence="8">NRRL B-16219</strain>
    </source>
</reference>
<evidence type="ECO:0000256" key="2">
    <source>
        <dbReference type="ARBA" id="ARBA00008138"/>
    </source>
</evidence>
<dbReference type="Gene3D" id="3.40.50.150">
    <property type="entry name" value="Vaccinia Virus protein VP39"/>
    <property type="match status" value="1"/>
</dbReference>
<evidence type="ECO:0000256" key="4">
    <source>
        <dbReference type="ARBA" id="ARBA00022679"/>
    </source>
</evidence>
<dbReference type="Proteomes" id="UP000179769">
    <property type="component" value="Unassembled WGS sequence"/>
</dbReference>
<dbReference type="GO" id="GO:0008168">
    <property type="term" value="F:methyltransferase activity"/>
    <property type="evidence" value="ECO:0007669"/>
    <property type="project" value="UniProtKB-UniRule"/>
</dbReference>
<name>A0A1S1Q7U3_9ACTN</name>
<dbReference type="EMBL" id="MAXA01000213">
    <property type="protein sequence ID" value="OHV28264.1"/>
    <property type="molecule type" value="Genomic_DNA"/>
</dbReference>
<accession>A0A1S1Q7U3</accession>
<comment type="similarity">
    <text evidence="2 6">Belongs to the UPF0677 family.</text>
</comment>
<dbReference type="PANTHER" id="PTHR43619">
    <property type="entry name" value="S-ADENOSYL-L-METHIONINE-DEPENDENT METHYLTRANSFERASE YKTD-RELATED"/>
    <property type="match status" value="1"/>
</dbReference>
<keyword evidence="4 7" id="KW-0808">Transferase</keyword>
<dbReference type="GO" id="GO:0032259">
    <property type="term" value="P:methylation"/>
    <property type="evidence" value="ECO:0007669"/>
    <property type="project" value="UniProtKB-KW"/>
</dbReference>
<keyword evidence="3 6" id="KW-0489">Methyltransferase</keyword>
<gene>
    <name evidence="7" type="ORF">BBK14_03660</name>
</gene>
<comment type="caution">
    <text evidence="7">The sequence shown here is derived from an EMBL/GenBank/DDBJ whole genome shotgun (WGS) entry which is preliminary data.</text>
</comment>
<keyword evidence="8" id="KW-1185">Reference proteome</keyword>
<protein>
    <recommendedName>
        <fullName evidence="6">S-adenosyl-L-methionine-dependent methyltransferase</fullName>
        <ecNumber evidence="6">2.1.1.-</ecNumber>
    </recommendedName>
</protein>
<dbReference type="RefSeq" id="WP_071063635.1">
    <property type="nucleotide sequence ID" value="NZ_MAXA01000213.1"/>
</dbReference>
<evidence type="ECO:0000256" key="6">
    <source>
        <dbReference type="RuleBase" id="RU362030"/>
    </source>
</evidence>
<keyword evidence="5 6" id="KW-0949">S-adenosyl-L-methionine</keyword>